<protein>
    <submittedName>
        <fullName evidence="1">FA complementation group B</fullName>
    </submittedName>
</protein>
<evidence type="ECO:0000313" key="1">
    <source>
        <dbReference type="Ensembl" id="ENSCSRP00000011955.1"/>
    </source>
</evidence>
<name>A0A8C3XNY4_CHESE</name>
<dbReference type="GO" id="GO:1990414">
    <property type="term" value="P:replication-born double-strand break repair via sister chromatid exchange"/>
    <property type="evidence" value="ECO:0007669"/>
    <property type="project" value="TreeGrafter"/>
</dbReference>
<dbReference type="GO" id="GO:2000042">
    <property type="term" value="P:negative regulation of double-strand break repair via homologous recombination"/>
    <property type="evidence" value="ECO:0007669"/>
    <property type="project" value="TreeGrafter"/>
</dbReference>
<dbReference type="GO" id="GO:1905168">
    <property type="term" value="P:positive regulation of double-strand break repair via homologous recombination"/>
    <property type="evidence" value="ECO:0007669"/>
    <property type="project" value="TreeGrafter"/>
</dbReference>
<organism evidence="1 2">
    <name type="scientific">Chelydra serpentina</name>
    <name type="common">Snapping turtle</name>
    <name type="synonym">Testudo serpentina</name>
    <dbReference type="NCBI Taxonomy" id="8475"/>
    <lineage>
        <taxon>Eukaryota</taxon>
        <taxon>Metazoa</taxon>
        <taxon>Chordata</taxon>
        <taxon>Craniata</taxon>
        <taxon>Vertebrata</taxon>
        <taxon>Euteleostomi</taxon>
        <taxon>Archelosauria</taxon>
        <taxon>Testudinata</taxon>
        <taxon>Testudines</taxon>
        <taxon>Cryptodira</taxon>
        <taxon>Durocryptodira</taxon>
        <taxon>Americhelydia</taxon>
        <taxon>Chelydroidea</taxon>
        <taxon>Chelydridae</taxon>
        <taxon>Chelydra</taxon>
    </lineage>
</organism>
<dbReference type="PANTHER" id="PTHR28450:SF1">
    <property type="entry name" value="FANCONI ANEMIA GROUP B PROTEIN"/>
    <property type="match status" value="1"/>
</dbReference>
<dbReference type="Ensembl" id="ENSCSRT00000012422.1">
    <property type="protein sequence ID" value="ENSCSRP00000011955.1"/>
    <property type="gene ID" value="ENSCSRG00000008932.1"/>
</dbReference>
<dbReference type="GO" id="GO:0036297">
    <property type="term" value="P:interstrand cross-link repair"/>
    <property type="evidence" value="ECO:0007669"/>
    <property type="project" value="InterPro"/>
</dbReference>
<keyword evidence="2" id="KW-1185">Reference proteome</keyword>
<evidence type="ECO:0000313" key="2">
    <source>
        <dbReference type="Proteomes" id="UP000694403"/>
    </source>
</evidence>
<dbReference type="GO" id="GO:0043240">
    <property type="term" value="C:Fanconi anaemia nuclear complex"/>
    <property type="evidence" value="ECO:0007669"/>
    <property type="project" value="InterPro"/>
</dbReference>
<dbReference type="AlphaFoldDB" id="A0A8C3XNY4"/>
<sequence>MLSDEQEKILSHNGEVLIFQLSKAKCATEKTTRLHVNRMAYDSGTKLFVQKSSGLFSMHGGSLNIEIVCCSCTADFRTGINLPCILMRKKKNNSVFKYFLLLLHSSNKFEQCLNFKLDYELKDDIRLLNGPTVLWRHAKKLFYVSTKTCTVLNASVQFSSIEWADEIENEGIVVLGTRTAGLPEEKDEQTLLKSDGAIWGSEFVVYAIENQKTLTGTCFLPHAYSSVISCVHVCRTAISRSQFRTSVVAITHKKQLIWFQDGLPKDICQLPYEEPCSIQVVTTSRNDVMYVVSFASRNVCAVQKDSFQVASRWQEVKSVLIDDFIGTGTEQILLLFKDESNTDSLSTFMITDFGEISYASNINCKEDFPPTEELQENGFLTIQALEARLQAGCTSVRDLQQHLRLKEKVLFESCCALIDLVQEREHILPTAEEEGLVSLWDDTENLLHPLDKKMTLTSEVPEHLIEKLWQRVVDDSLVIGVKITESPNLSLNDVSLSLVMDHDFTSGSPVIECQSKIVKLNKTFSALSISSCQMEPQPKRIKLDFHSKNDLKKEYPGRPSKIPSDGAKTFVAVTRLSPLLAFRDICCMILLHAKRKKYQDGNLQESKQLTLLCGKFSLCLEDISSGKYSVNLLRNNNQCTGTMEDIFAILAVSLKFSFQIVSSDCTLTPVNMWLLSQMECMPIKECPENMFCHKLGSLHGTVFNWNPKTPFEGTLTFFCRNQTVLFQCLHSLLEVLPPTCKVKPLWLESKDVLTDQFALALEKEMVTLQSSFSSAVSEVENNLTLSCEADKKMSRVTVSSLSDKKEAVRQFREELQNEQKQSALGMNRTVSGALYRQITLKIAEAQLCSDTIAWRLNIS</sequence>
<reference evidence="1" key="1">
    <citation type="submission" date="2025-08" db="UniProtKB">
        <authorList>
            <consortium name="Ensembl"/>
        </authorList>
    </citation>
    <scope>IDENTIFICATION</scope>
</reference>
<dbReference type="InterPro" id="IPR033333">
    <property type="entry name" value="FANCB"/>
</dbReference>
<reference evidence="1" key="2">
    <citation type="submission" date="2025-09" db="UniProtKB">
        <authorList>
            <consortium name="Ensembl"/>
        </authorList>
    </citation>
    <scope>IDENTIFICATION</scope>
</reference>
<dbReference type="Proteomes" id="UP000694403">
    <property type="component" value="Unplaced"/>
</dbReference>
<proteinExistence type="predicted"/>
<dbReference type="PANTHER" id="PTHR28450">
    <property type="entry name" value="FANCONI ANEMIA GROUP B PROTEIN"/>
    <property type="match status" value="1"/>
</dbReference>
<accession>A0A8C3XNY4</accession>